<evidence type="ECO:0000256" key="1">
    <source>
        <dbReference type="PROSITE-ProRule" id="PRU00023"/>
    </source>
</evidence>
<gene>
    <name evidence="2" type="primary">EHMT1</name>
</gene>
<dbReference type="GeneTree" id="ENSGT00940000156002"/>
<feature type="repeat" description="ANK" evidence="1">
    <location>
        <begin position="62"/>
        <end position="94"/>
    </location>
</feature>
<dbReference type="SUPFAM" id="SSF48403">
    <property type="entry name" value="Ankyrin repeat"/>
    <property type="match status" value="1"/>
</dbReference>
<feature type="repeat" description="ANK" evidence="1">
    <location>
        <begin position="1"/>
        <end position="27"/>
    </location>
</feature>
<dbReference type="Pfam" id="PF12796">
    <property type="entry name" value="Ank_2"/>
    <property type="match status" value="1"/>
</dbReference>
<dbReference type="GO" id="GO:0005634">
    <property type="term" value="C:nucleus"/>
    <property type="evidence" value="ECO:0007669"/>
    <property type="project" value="TreeGrafter"/>
</dbReference>
<dbReference type="PANTHER" id="PTHR46307:SF2">
    <property type="entry name" value="HISTONE-LYSINE N-METHYLTRANSFERASE EHMT1"/>
    <property type="match status" value="1"/>
</dbReference>
<dbReference type="PANTHER" id="PTHR46307">
    <property type="entry name" value="G9A, ISOFORM B"/>
    <property type="match status" value="1"/>
</dbReference>
<evidence type="ECO:0000313" key="2">
    <source>
        <dbReference type="Ensembl" id="ENSCATP00000041680.1"/>
    </source>
</evidence>
<dbReference type="Ensembl" id="ENSCATT00000066108.1">
    <property type="protein sequence ID" value="ENSCATP00000041680.1"/>
    <property type="gene ID" value="ENSCATG00000043454.1"/>
</dbReference>
<dbReference type="InterPro" id="IPR043550">
    <property type="entry name" value="EHMT1/EHMT2"/>
</dbReference>
<dbReference type="GO" id="GO:0000785">
    <property type="term" value="C:chromatin"/>
    <property type="evidence" value="ECO:0007669"/>
    <property type="project" value="TreeGrafter"/>
</dbReference>
<proteinExistence type="predicted"/>
<feature type="repeat" description="ANK" evidence="1">
    <location>
        <begin position="28"/>
        <end position="52"/>
    </location>
</feature>
<dbReference type="PROSITE" id="PS50297">
    <property type="entry name" value="ANK_REP_REGION"/>
    <property type="match status" value="2"/>
</dbReference>
<dbReference type="SMART" id="SM00248">
    <property type="entry name" value="ANK"/>
    <property type="match status" value="3"/>
</dbReference>
<protein>
    <submittedName>
        <fullName evidence="2">Euchromatic histone lysine methyltransferase 1</fullName>
    </submittedName>
</protein>
<organism evidence="2 3">
    <name type="scientific">Cercocebus atys</name>
    <name type="common">Sooty mangabey</name>
    <name type="synonym">Cercocebus torquatus atys</name>
    <dbReference type="NCBI Taxonomy" id="9531"/>
    <lineage>
        <taxon>Eukaryota</taxon>
        <taxon>Metazoa</taxon>
        <taxon>Chordata</taxon>
        <taxon>Craniata</taxon>
        <taxon>Vertebrata</taxon>
        <taxon>Euteleostomi</taxon>
        <taxon>Mammalia</taxon>
        <taxon>Eutheria</taxon>
        <taxon>Euarchontoglires</taxon>
        <taxon>Primates</taxon>
        <taxon>Haplorrhini</taxon>
        <taxon>Catarrhini</taxon>
        <taxon>Cercopithecidae</taxon>
        <taxon>Cercopithecinae</taxon>
        <taxon>Cercocebus</taxon>
    </lineage>
</organism>
<dbReference type="GO" id="GO:0002039">
    <property type="term" value="F:p53 binding"/>
    <property type="evidence" value="ECO:0007669"/>
    <property type="project" value="InterPro"/>
</dbReference>
<keyword evidence="1" id="KW-0040">ANK repeat</keyword>
<dbReference type="InterPro" id="IPR036770">
    <property type="entry name" value="Ankyrin_rpt-contain_sf"/>
</dbReference>
<name>A0A2K5NWA2_CERAT</name>
<dbReference type="GO" id="GO:0000122">
    <property type="term" value="P:negative regulation of transcription by RNA polymerase II"/>
    <property type="evidence" value="ECO:0007669"/>
    <property type="project" value="TreeGrafter"/>
</dbReference>
<dbReference type="Gene3D" id="1.25.40.20">
    <property type="entry name" value="Ankyrin repeat-containing domain"/>
    <property type="match status" value="1"/>
</dbReference>
<evidence type="ECO:0000313" key="3">
    <source>
        <dbReference type="Proteomes" id="UP000233060"/>
    </source>
</evidence>
<accession>A0A2K5NWA2</accession>
<dbReference type="GO" id="GO:0046974">
    <property type="term" value="F:histone H3K9 methyltransferase activity"/>
    <property type="evidence" value="ECO:0007669"/>
    <property type="project" value="TreeGrafter"/>
</dbReference>
<dbReference type="Bgee" id="ENSCATG00000043454">
    <property type="expression patterns" value="Expressed in thymus and 12 other cell types or tissues"/>
</dbReference>
<dbReference type="PRINTS" id="PR01415">
    <property type="entry name" value="ANKYRIN"/>
</dbReference>
<reference evidence="2" key="2">
    <citation type="submission" date="2025-09" db="UniProtKB">
        <authorList>
            <consortium name="Ensembl"/>
        </authorList>
    </citation>
    <scope>IDENTIFICATION</scope>
</reference>
<dbReference type="InterPro" id="IPR002110">
    <property type="entry name" value="Ankyrin_rpt"/>
</dbReference>
<keyword evidence="3" id="KW-1185">Reference proteome</keyword>
<reference evidence="2" key="1">
    <citation type="submission" date="2025-08" db="UniProtKB">
        <authorList>
            <consortium name="Ensembl"/>
        </authorList>
    </citation>
    <scope>IDENTIFICATION</scope>
</reference>
<dbReference type="AlphaFoldDB" id="A0A2K5NWA2"/>
<dbReference type="PROSITE" id="PS50088">
    <property type="entry name" value="ANK_REPEAT"/>
    <property type="match status" value="3"/>
</dbReference>
<dbReference type="Proteomes" id="UP000233060">
    <property type="component" value="Unassembled WGS sequence"/>
</dbReference>
<sequence length="107" mass="11790">MEAAENNHLEAVKYLIKAGALVDPKDAEGSTCLHLAAKKGHYEVVQYLLSNGQMDVNCQDDGGWTPMIWATEYKHVDLVKLLLSKGSDINIRDNRAPEAINGKSSHK</sequence>